<dbReference type="PANTHER" id="PTHR43861">
    <property type="entry name" value="TRANS-ACONITATE 2-METHYLTRANSFERASE-RELATED"/>
    <property type="match status" value="1"/>
</dbReference>
<dbReference type="GO" id="GO:0008168">
    <property type="term" value="F:methyltransferase activity"/>
    <property type="evidence" value="ECO:0007669"/>
    <property type="project" value="UniProtKB-KW"/>
</dbReference>
<dbReference type="PATRIC" id="fig|29536.5.peg.200"/>
<protein>
    <submittedName>
        <fullName evidence="3">tRNA (Cmo5U34)-methyltransferase</fullName>
    </submittedName>
</protein>
<name>A0A199XVP6_9FLAO</name>
<gene>
    <name evidence="3" type="primary">cmoA</name>
    <name evidence="3" type="ORF">FLB_01930</name>
</gene>
<comment type="caution">
    <text evidence="3">The sequence shown here is derived from an EMBL/GenBank/DDBJ whole genome shotgun (WGS) entry which is preliminary data.</text>
</comment>
<dbReference type="OrthoDB" id="1339961at2"/>
<dbReference type="Pfam" id="PF13649">
    <property type="entry name" value="Methyltransf_25"/>
    <property type="match status" value="1"/>
</dbReference>
<dbReference type="AlphaFoldDB" id="A0A199XVP6"/>
<dbReference type="InterPro" id="IPR041698">
    <property type="entry name" value="Methyltransf_25"/>
</dbReference>
<dbReference type="Proteomes" id="UP000093807">
    <property type="component" value="Unassembled WGS sequence"/>
</dbReference>
<dbReference type="RefSeq" id="WP_064714099.1">
    <property type="nucleotide sequence ID" value="NZ_JMTM01000007.1"/>
</dbReference>
<evidence type="ECO:0000313" key="3">
    <source>
        <dbReference type="EMBL" id="OAZ05394.1"/>
    </source>
</evidence>
<dbReference type="InterPro" id="IPR029063">
    <property type="entry name" value="SAM-dependent_MTases_sf"/>
</dbReference>
<dbReference type="GO" id="GO:0032259">
    <property type="term" value="P:methylation"/>
    <property type="evidence" value="ECO:0007669"/>
    <property type="project" value="UniProtKB-KW"/>
</dbReference>
<dbReference type="Gene3D" id="3.40.50.150">
    <property type="entry name" value="Vaccinia Virus protein VP39"/>
    <property type="match status" value="1"/>
</dbReference>
<dbReference type="PANTHER" id="PTHR43861:SF3">
    <property type="entry name" value="PUTATIVE (AFU_ORTHOLOGUE AFUA_2G14390)-RELATED"/>
    <property type="match status" value="1"/>
</dbReference>
<keyword evidence="1 3" id="KW-0808">Transferase</keyword>
<feature type="domain" description="Methyltransferase" evidence="2">
    <location>
        <begin position="51"/>
        <end position="146"/>
    </location>
</feature>
<dbReference type="EMBL" id="JMTM01000007">
    <property type="protein sequence ID" value="OAZ05394.1"/>
    <property type="molecule type" value="Genomic_DNA"/>
</dbReference>
<dbReference type="SUPFAM" id="SSF53335">
    <property type="entry name" value="S-adenosyl-L-methionine-dependent methyltransferases"/>
    <property type="match status" value="1"/>
</dbReference>
<accession>A0A199XVP6</accession>
<evidence type="ECO:0000256" key="1">
    <source>
        <dbReference type="ARBA" id="ARBA00022679"/>
    </source>
</evidence>
<organism evidence="3 4">
    <name type="scientific">Flavobacterium succinicans</name>
    <dbReference type="NCBI Taxonomy" id="29536"/>
    <lineage>
        <taxon>Bacteria</taxon>
        <taxon>Pseudomonadati</taxon>
        <taxon>Bacteroidota</taxon>
        <taxon>Flavobacteriia</taxon>
        <taxon>Flavobacteriales</taxon>
        <taxon>Flavobacteriaceae</taxon>
        <taxon>Flavobacterium</taxon>
    </lineage>
</organism>
<evidence type="ECO:0000313" key="4">
    <source>
        <dbReference type="Proteomes" id="UP000093807"/>
    </source>
</evidence>
<keyword evidence="4" id="KW-1185">Reference proteome</keyword>
<keyword evidence="3" id="KW-0489">Methyltransferase</keyword>
<evidence type="ECO:0000259" key="2">
    <source>
        <dbReference type="Pfam" id="PF13649"/>
    </source>
</evidence>
<sequence length="246" mass="28354">MKIENKLFWENEMIIATQDISKNISNFEAFLFEKAKERYAKVGPIKRVKVFGCGTGREIKSINELFHPNQIIASDISENMILKCRENLKLWDIDAKTETLVCDAYEYTQESNPFDMVTLLNSMLTYVPERKKRIGIFKNTLRILNKDAVVVGTVHNQIGTQKKTLYFKVRNLFSFILGDSVGNRNTGFNGFKVPGYYYTKKGLQMDLEAAGFKEIEIYSLEEFSLLKGGKYDRKKGYNNLIFIASK</sequence>
<reference evidence="3 4" key="1">
    <citation type="submission" date="2016-06" db="EMBL/GenBank/DDBJ databases">
        <title>Draft genome sequence of Flavobacterium succinicans strain DD5b.</title>
        <authorList>
            <person name="Poehlein A."/>
            <person name="Daniel R."/>
            <person name="Simeonova D.D."/>
        </authorList>
    </citation>
    <scope>NUCLEOTIDE SEQUENCE [LARGE SCALE GENOMIC DNA]</scope>
    <source>
        <strain evidence="3 4">DD5b</strain>
    </source>
</reference>
<proteinExistence type="predicted"/>